<feature type="compositionally biased region" description="Basic and acidic residues" evidence="2">
    <location>
        <begin position="129"/>
        <end position="139"/>
    </location>
</feature>
<dbReference type="EMBL" id="NJET01000050">
    <property type="protein sequence ID" value="PHH63404.1"/>
    <property type="molecule type" value="Genomic_DNA"/>
</dbReference>
<accession>A0A2C5Y8W8</accession>
<dbReference type="PANTHER" id="PTHR39597:SF1">
    <property type="entry name" value="UBA DOMAIN-CONTAINING PROTEIN RUP1"/>
    <property type="match status" value="1"/>
</dbReference>
<keyword evidence="4" id="KW-1185">Reference proteome</keyword>
<dbReference type="GO" id="GO:0005634">
    <property type="term" value="C:nucleus"/>
    <property type="evidence" value="ECO:0007669"/>
    <property type="project" value="TreeGrafter"/>
</dbReference>
<feature type="region of interest" description="Disordered" evidence="2">
    <location>
        <begin position="631"/>
        <end position="665"/>
    </location>
</feature>
<evidence type="ECO:0000256" key="1">
    <source>
        <dbReference type="SAM" id="Coils"/>
    </source>
</evidence>
<reference evidence="3 4" key="1">
    <citation type="submission" date="2017-06" db="EMBL/GenBank/DDBJ databases">
        <title>Ant-infecting Ophiocordyceps genomes reveal a high diversity of potential behavioral manipulation genes and a possible major role for enterotoxins.</title>
        <authorList>
            <person name="De Bekker C."/>
            <person name="Evans H.C."/>
            <person name="Brachmann A."/>
            <person name="Hughes D.P."/>
        </authorList>
    </citation>
    <scope>NUCLEOTIDE SEQUENCE [LARGE SCALE GENOMIC DNA]</scope>
    <source>
        <strain evidence="3 4">Map64</strain>
    </source>
</reference>
<dbReference type="OrthoDB" id="4489171at2759"/>
<proteinExistence type="predicted"/>
<evidence type="ECO:0000313" key="3">
    <source>
        <dbReference type="EMBL" id="PHH63404.1"/>
    </source>
</evidence>
<gene>
    <name evidence="3" type="ORF">CDD81_6005</name>
</gene>
<evidence type="ECO:0008006" key="5">
    <source>
        <dbReference type="Google" id="ProtNLM"/>
    </source>
</evidence>
<dbReference type="GO" id="GO:0005829">
    <property type="term" value="C:cytosol"/>
    <property type="evidence" value="ECO:0007669"/>
    <property type="project" value="TreeGrafter"/>
</dbReference>
<feature type="compositionally biased region" description="Low complexity" evidence="2">
    <location>
        <begin position="95"/>
        <end position="115"/>
    </location>
</feature>
<feature type="coiled-coil region" evidence="1">
    <location>
        <begin position="480"/>
        <end position="507"/>
    </location>
</feature>
<dbReference type="PANTHER" id="PTHR39597">
    <property type="entry name" value="UBA DOMAIN-CONTAINING PROTEIN RUP1"/>
    <property type="match status" value="1"/>
</dbReference>
<protein>
    <recommendedName>
        <fullName evidence="5">Ubiquitin interaction domain-containing protein</fullName>
    </recommendedName>
</protein>
<name>A0A2C5Y8W8_9HYPO</name>
<evidence type="ECO:0000313" key="4">
    <source>
        <dbReference type="Proteomes" id="UP000226192"/>
    </source>
</evidence>
<evidence type="ECO:0000256" key="2">
    <source>
        <dbReference type="SAM" id="MobiDB-lite"/>
    </source>
</evidence>
<feature type="region of interest" description="Disordered" evidence="2">
    <location>
        <begin position="87"/>
        <end position="139"/>
    </location>
</feature>
<dbReference type="GO" id="GO:0016579">
    <property type="term" value="P:protein deubiquitination"/>
    <property type="evidence" value="ECO:0007669"/>
    <property type="project" value="TreeGrafter"/>
</dbReference>
<keyword evidence="1" id="KW-0175">Coiled coil</keyword>
<sequence length="769" mass="86513">MASTAPSEEEIMQVIDFASLDPSSDRSMVVRALQENNRNVETVVMQYFDNPQSFQQRYLSVWNEDLFTADRDGSSFHIESVDQTEVIQGVPPPFSQASVAPSRPPSRSNNQSPFSKVTDWATENAGSSSKEDADMERALRESAQEAGIVLSQQETGVLSSTTATPHFGPANRADYEQGQWAMVPIEGPIKADVSPHLRKREAKTPAFLVQGTSSGGSHSLGESYGFNSEWWKGQEILAPSVLAQLQSERSYGTANVLADLIQIPLREPEKRFFDLVTSSGYDEQIESRFSLLEIAHQRADYNYMNTLYDALDLVMWNDILQRGELHGDPKMAMFTAMGDVLTLRICGEGPEGSIELPSKFYPERYLERRRVEAMQMQIGIVETHLAMEQLQDVRDRLQSWRSADKHFTHGKRELLEKAVDEWSVYCDYIEGLGRFRTMEVHEFDPSTYPDYRAAPSEMIDAEKEQHLAAHKMWDIASLSLDELDRNLDAINDQLEQLQARKRFISQLLTVPDKPDRPEPMLCKRYLLRGIATPCNTTYVCSRSVVGTSDSELESRELDQWWKLSYSCQDEQPVKTEQVEIERVLREVWQETKTPLLVYATETALKAPLKTLSPALERFVRADNKAFCQELKQQEKQPTKPATAKDLEPGSSPKRQHRADSMDSMASNRASIGSEGQEHFDDSGDERQALMSMDIAQSSSSDANCAVAAPPDEMAVNSSSLSSLASDTFIDCKVPEMQERCKPPAFVATVQTRNHQLGPAEDMDLPDAQD</sequence>
<organism evidence="3 4">
    <name type="scientific">Ophiocordyceps australis</name>
    <dbReference type="NCBI Taxonomy" id="1399860"/>
    <lineage>
        <taxon>Eukaryota</taxon>
        <taxon>Fungi</taxon>
        <taxon>Dikarya</taxon>
        <taxon>Ascomycota</taxon>
        <taxon>Pezizomycotina</taxon>
        <taxon>Sordariomycetes</taxon>
        <taxon>Hypocreomycetidae</taxon>
        <taxon>Hypocreales</taxon>
        <taxon>Ophiocordycipitaceae</taxon>
        <taxon>Ophiocordyceps</taxon>
    </lineage>
</organism>
<dbReference type="InterPro" id="IPR055335">
    <property type="entry name" value="Ucp6/RUP1"/>
</dbReference>
<feature type="compositionally biased region" description="Basic and acidic residues" evidence="2">
    <location>
        <begin position="631"/>
        <end position="647"/>
    </location>
</feature>
<dbReference type="AlphaFoldDB" id="A0A2C5Y8W8"/>
<comment type="caution">
    <text evidence="3">The sequence shown here is derived from an EMBL/GenBank/DDBJ whole genome shotgun (WGS) entry which is preliminary data.</text>
</comment>
<dbReference type="Proteomes" id="UP000226192">
    <property type="component" value="Unassembled WGS sequence"/>
</dbReference>